<accession>A0A0G0TTK1</accession>
<gene>
    <name evidence="1" type="ORF">UT75_C0001G0111</name>
</gene>
<comment type="caution">
    <text evidence="1">The sequence shown here is derived from an EMBL/GenBank/DDBJ whole genome shotgun (WGS) entry which is preliminary data.</text>
</comment>
<sequence length="74" mass="7816">METKCSKCQMLVTEMKCKTCSVVVPEAEVETHACGKENVVAVCDGCKLVDGECTCAVAACATCSKLMEECVCEA</sequence>
<dbReference type="EMBL" id="LBXZ01000001">
    <property type="protein sequence ID" value="KKR41207.1"/>
    <property type="molecule type" value="Genomic_DNA"/>
</dbReference>
<proteinExistence type="predicted"/>
<evidence type="ECO:0000313" key="1">
    <source>
        <dbReference type="EMBL" id="KKR41207.1"/>
    </source>
</evidence>
<dbReference type="Proteomes" id="UP000034072">
    <property type="component" value="Unassembled WGS sequence"/>
</dbReference>
<protein>
    <submittedName>
        <fullName evidence="1">Uncharacterized protein</fullName>
    </submittedName>
</protein>
<dbReference type="AlphaFoldDB" id="A0A0G0TTK1"/>
<organism evidence="1 2">
    <name type="scientific">Candidatus Yanofskybacteria bacterium GW2011_GWE2_40_11</name>
    <dbReference type="NCBI Taxonomy" id="1619033"/>
    <lineage>
        <taxon>Bacteria</taxon>
        <taxon>Candidatus Yanofskyibacteriota</taxon>
    </lineage>
</organism>
<reference evidence="1 2" key="1">
    <citation type="journal article" date="2015" name="Nature">
        <title>rRNA introns, odd ribosomes, and small enigmatic genomes across a large radiation of phyla.</title>
        <authorList>
            <person name="Brown C.T."/>
            <person name="Hug L.A."/>
            <person name="Thomas B.C."/>
            <person name="Sharon I."/>
            <person name="Castelle C.J."/>
            <person name="Singh A."/>
            <person name="Wilkins M.J."/>
            <person name="Williams K.H."/>
            <person name="Banfield J.F."/>
        </authorList>
    </citation>
    <scope>NUCLEOTIDE SEQUENCE [LARGE SCALE GENOMIC DNA]</scope>
</reference>
<name>A0A0G0TTK1_9BACT</name>
<evidence type="ECO:0000313" key="2">
    <source>
        <dbReference type="Proteomes" id="UP000034072"/>
    </source>
</evidence>